<sequence length="95" mass="10076">MMMMLAVSCGGGGSADDKSGALFRLGSGLGCLTPTPVRVSGSPGQTQILGSKFRSGQASQKLVNSLGQRSYLFGYNLMFSKILNVSKFILLFMLF</sequence>
<keyword evidence="1" id="KW-1133">Transmembrane helix</keyword>
<dbReference type="InParanoid" id="A0A251T8C1"/>
<feature type="transmembrane region" description="Helical" evidence="1">
    <location>
        <begin position="72"/>
        <end position="94"/>
    </location>
</feature>
<accession>A0A251T8C1</accession>
<proteinExistence type="predicted"/>
<protein>
    <submittedName>
        <fullName evidence="2">Uncharacterized protein</fullName>
    </submittedName>
</protein>
<evidence type="ECO:0000313" key="2">
    <source>
        <dbReference type="EMBL" id="OTG06191.1"/>
    </source>
</evidence>
<name>A0A251T8C1_HELAN</name>
<keyword evidence="1" id="KW-0472">Membrane</keyword>
<organism evidence="2 3">
    <name type="scientific">Helianthus annuus</name>
    <name type="common">Common sunflower</name>
    <dbReference type="NCBI Taxonomy" id="4232"/>
    <lineage>
        <taxon>Eukaryota</taxon>
        <taxon>Viridiplantae</taxon>
        <taxon>Streptophyta</taxon>
        <taxon>Embryophyta</taxon>
        <taxon>Tracheophyta</taxon>
        <taxon>Spermatophyta</taxon>
        <taxon>Magnoliopsida</taxon>
        <taxon>eudicotyledons</taxon>
        <taxon>Gunneridae</taxon>
        <taxon>Pentapetalae</taxon>
        <taxon>asterids</taxon>
        <taxon>campanulids</taxon>
        <taxon>Asterales</taxon>
        <taxon>Asteraceae</taxon>
        <taxon>Asteroideae</taxon>
        <taxon>Heliantheae alliance</taxon>
        <taxon>Heliantheae</taxon>
        <taxon>Helianthus</taxon>
    </lineage>
</organism>
<dbReference type="EMBL" id="CM007901">
    <property type="protein sequence ID" value="OTG06191.1"/>
    <property type="molecule type" value="Genomic_DNA"/>
</dbReference>
<evidence type="ECO:0000256" key="1">
    <source>
        <dbReference type="SAM" id="Phobius"/>
    </source>
</evidence>
<evidence type="ECO:0000313" key="3">
    <source>
        <dbReference type="Proteomes" id="UP000215914"/>
    </source>
</evidence>
<reference evidence="3" key="1">
    <citation type="journal article" date="2017" name="Nature">
        <title>The sunflower genome provides insights into oil metabolism, flowering and Asterid evolution.</title>
        <authorList>
            <person name="Badouin H."/>
            <person name="Gouzy J."/>
            <person name="Grassa C.J."/>
            <person name="Murat F."/>
            <person name="Staton S.E."/>
            <person name="Cottret L."/>
            <person name="Lelandais-Briere C."/>
            <person name="Owens G.L."/>
            <person name="Carrere S."/>
            <person name="Mayjonade B."/>
            <person name="Legrand L."/>
            <person name="Gill N."/>
            <person name="Kane N.C."/>
            <person name="Bowers J.E."/>
            <person name="Hubner S."/>
            <person name="Bellec A."/>
            <person name="Berard A."/>
            <person name="Berges H."/>
            <person name="Blanchet N."/>
            <person name="Boniface M.C."/>
            <person name="Brunel D."/>
            <person name="Catrice O."/>
            <person name="Chaidir N."/>
            <person name="Claudel C."/>
            <person name="Donnadieu C."/>
            <person name="Faraut T."/>
            <person name="Fievet G."/>
            <person name="Helmstetter N."/>
            <person name="King M."/>
            <person name="Knapp S.J."/>
            <person name="Lai Z."/>
            <person name="Le Paslier M.C."/>
            <person name="Lippi Y."/>
            <person name="Lorenzon L."/>
            <person name="Mandel J.R."/>
            <person name="Marage G."/>
            <person name="Marchand G."/>
            <person name="Marquand E."/>
            <person name="Bret-Mestries E."/>
            <person name="Morien E."/>
            <person name="Nambeesan S."/>
            <person name="Nguyen T."/>
            <person name="Pegot-Espagnet P."/>
            <person name="Pouilly N."/>
            <person name="Raftis F."/>
            <person name="Sallet E."/>
            <person name="Schiex T."/>
            <person name="Thomas J."/>
            <person name="Vandecasteele C."/>
            <person name="Vares D."/>
            <person name="Vear F."/>
            <person name="Vautrin S."/>
            <person name="Crespi M."/>
            <person name="Mangin B."/>
            <person name="Burke J.M."/>
            <person name="Salse J."/>
            <person name="Munos S."/>
            <person name="Vincourt P."/>
            <person name="Rieseberg L.H."/>
            <person name="Langlade N.B."/>
        </authorList>
    </citation>
    <scope>NUCLEOTIDE SEQUENCE [LARGE SCALE GENOMIC DNA]</scope>
    <source>
        <strain evidence="3">cv. SF193</strain>
    </source>
</reference>
<keyword evidence="1" id="KW-0812">Transmembrane</keyword>
<dbReference type="AlphaFoldDB" id="A0A251T8C1"/>
<dbReference type="Proteomes" id="UP000215914">
    <property type="component" value="Chromosome 12"/>
</dbReference>
<gene>
    <name evidence="2" type="ORF">HannXRQ_Chr12g0381981</name>
</gene>
<keyword evidence="3" id="KW-1185">Reference proteome</keyword>